<feature type="repeat" description="Solcar" evidence="10">
    <location>
        <begin position="108"/>
        <end position="198"/>
    </location>
</feature>
<dbReference type="EMBL" id="JAEHOC010000071">
    <property type="protein sequence ID" value="KAG2423944.1"/>
    <property type="molecule type" value="Genomic_DNA"/>
</dbReference>
<dbReference type="Pfam" id="PF00153">
    <property type="entry name" value="Mito_carr"/>
    <property type="match status" value="3"/>
</dbReference>
<dbReference type="Gene3D" id="1.50.40.10">
    <property type="entry name" value="Mitochondrial carrier domain"/>
    <property type="match status" value="1"/>
</dbReference>
<keyword evidence="7" id="KW-1133">Transmembrane helix</keyword>
<dbReference type="InterPro" id="IPR051752">
    <property type="entry name" value="Mito_2-oxodicarb_carrier"/>
</dbReference>
<dbReference type="SUPFAM" id="SSF103506">
    <property type="entry name" value="Mitochondrial carrier"/>
    <property type="match status" value="1"/>
</dbReference>
<evidence type="ECO:0000256" key="11">
    <source>
        <dbReference type="RuleBase" id="RU000488"/>
    </source>
</evidence>
<evidence type="ECO:0000256" key="3">
    <source>
        <dbReference type="ARBA" id="ARBA00022448"/>
    </source>
</evidence>
<evidence type="ECO:0000256" key="7">
    <source>
        <dbReference type="ARBA" id="ARBA00022989"/>
    </source>
</evidence>
<keyword evidence="9 10" id="KW-0472">Membrane</keyword>
<evidence type="ECO:0000256" key="1">
    <source>
        <dbReference type="ARBA" id="ARBA00004448"/>
    </source>
</evidence>
<evidence type="ECO:0000256" key="10">
    <source>
        <dbReference type="PROSITE-ProRule" id="PRU00282"/>
    </source>
</evidence>
<dbReference type="PROSITE" id="PS50920">
    <property type="entry name" value="SOLCAR"/>
    <property type="match status" value="3"/>
</dbReference>
<keyword evidence="8" id="KW-0496">Mitochondrion</keyword>
<gene>
    <name evidence="12" type="ORF">HXX76_014885</name>
</gene>
<sequence length="309" mass="32998">MGKLAPADAAPKAPATTADRSHYVFLSGALSGIVEGLSIQPLELLKTRFQINPGQPLQLLPTIRDVLREGGFLQFYRGGLPEIVGLIPRATAALSTLEFSQRELRRANGGVLSGAGGYLSGALSGVSEGVAFQPFQVIKVRLMAKEHLGRYRNSWDCLAKVLREEGPAALTAGLGPTMWRNTIWNSIYYGTMHQLSDAGGLLTPIENPVLAVARTVVVGTGVGMMATCFNAPFDVVKSRFQALLPADRVARGYSGTLATLRAIYKEEGPRALYKGFVPKALRLGIGQTIGLLVFQNSIRAFGAEDTGVA</sequence>
<comment type="subcellular location">
    <subcellularLocation>
        <location evidence="1">Mitochondrion inner membrane</location>
        <topology evidence="1">Multi-pass membrane protein</topology>
    </subcellularLocation>
</comment>
<keyword evidence="4 10" id="KW-0812">Transmembrane</keyword>
<dbReference type="InterPro" id="IPR023395">
    <property type="entry name" value="MCP_dom_sf"/>
</dbReference>
<evidence type="ECO:0000256" key="5">
    <source>
        <dbReference type="ARBA" id="ARBA00022737"/>
    </source>
</evidence>
<evidence type="ECO:0000313" key="13">
    <source>
        <dbReference type="Proteomes" id="UP000650467"/>
    </source>
</evidence>
<accession>A0A835VSK2</accession>
<dbReference type="InterPro" id="IPR018108">
    <property type="entry name" value="MCP_transmembrane"/>
</dbReference>
<evidence type="ECO:0000256" key="6">
    <source>
        <dbReference type="ARBA" id="ARBA00022792"/>
    </source>
</evidence>
<comment type="similarity">
    <text evidence="2 11">Belongs to the mitochondrial carrier (TC 2.A.29) family.</text>
</comment>
<name>A0A835VSK2_CHLIN</name>
<feature type="repeat" description="Solcar" evidence="10">
    <location>
        <begin position="19"/>
        <end position="103"/>
    </location>
</feature>
<keyword evidence="5" id="KW-0677">Repeat</keyword>
<dbReference type="OrthoDB" id="1924968at2759"/>
<keyword evidence="13" id="KW-1185">Reference proteome</keyword>
<protein>
    <submittedName>
        <fullName evidence="12">Uncharacterized protein</fullName>
    </submittedName>
</protein>
<evidence type="ECO:0000313" key="12">
    <source>
        <dbReference type="EMBL" id="KAG2423944.1"/>
    </source>
</evidence>
<proteinExistence type="inferred from homology"/>
<dbReference type="Proteomes" id="UP000650467">
    <property type="component" value="Unassembled WGS sequence"/>
</dbReference>
<reference evidence="12" key="1">
    <citation type="journal article" date="2020" name="bioRxiv">
        <title>Comparative genomics of Chlamydomonas.</title>
        <authorList>
            <person name="Craig R.J."/>
            <person name="Hasan A.R."/>
            <person name="Ness R.W."/>
            <person name="Keightley P.D."/>
        </authorList>
    </citation>
    <scope>NUCLEOTIDE SEQUENCE</scope>
    <source>
        <strain evidence="12">SAG 7.73</strain>
    </source>
</reference>
<organism evidence="12 13">
    <name type="scientific">Chlamydomonas incerta</name>
    <dbReference type="NCBI Taxonomy" id="51695"/>
    <lineage>
        <taxon>Eukaryota</taxon>
        <taxon>Viridiplantae</taxon>
        <taxon>Chlorophyta</taxon>
        <taxon>core chlorophytes</taxon>
        <taxon>Chlorophyceae</taxon>
        <taxon>CS clade</taxon>
        <taxon>Chlamydomonadales</taxon>
        <taxon>Chlamydomonadaceae</taxon>
        <taxon>Chlamydomonas</taxon>
    </lineage>
</organism>
<dbReference type="GO" id="GO:0005743">
    <property type="term" value="C:mitochondrial inner membrane"/>
    <property type="evidence" value="ECO:0007669"/>
    <property type="project" value="UniProtKB-SubCell"/>
</dbReference>
<evidence type="ECO:0000256" key="4">
    <source>
        <dbReference type="ARBA" id="ARBA00022692"/>
    </source>
</evidence>
<evidence type="ECO:0000256" key="8">
    <source>
        <dbReference type="ARBA" id="ARBA00023128"/>
    </source>
</evidence>
<keyword evidence="6" id="KW-0999">Mitochondrion inner membrane</keyword>
<evidence type="ECO:0000256" key="2">
    <source>
        <dbReference type="ARBA" id="ARBA00006375"/>
    </source>
</evidence>
<feature type="repeat" description="Solcar" evidence="10">
    <location>
        <begin position="210"/>
        <end position="300"/>
    </location>
</feature>
<evidence type="ECO:0000256" key="9">
    <source>
        <dbReference type="ARBA" id="ARBA00023136"/>
    </source>
</evidence>
<dbReference type="PANTHER" id="PTHR46356:SF1">
    <property type="entry name" value="MITOCHONDRIAL 2-OXODICARBOXYLATE CARRIER"/>
    <property type="match status" value="1"/>
</dbReference>
<dbReference type="PANTHER" id="PTHR46356">
    <property type="entry name" value="MITOCHONDRIAL 2-OXODICARBOXYLATE CARRIER"/>
    <property type="match status" value="1"/>
</dbReference>
<dbReference type="AlphaFoldDB" id="A0A835VSK2"/>
<comment type="caution">
    <text evidence="12">The sequence shown here is derived from an EMBL/GenBank/DDBJ whole genome shotgun (WGS) entry which is preliminary data.</text>
</comment>
<keyword evidence="3 11" id="KW-0813">Transport</keyword>